<reference evidence="1" key="1">
    <citation type="submission" date="2018-02" db="EMBL/GenBank/DDBJ databases">
        <authorList>
            <person name="Cohen D.B."/>
            <person name="Kent A.D."/>
        </authorList>
    </citation>
    <scope>NUCLEOTIDE SEQUENCE</scope>
</reference>
<dbReference type="EMBL" id="OIVN01002480">
    <property type="protein sequence ID" value="SPD03998.1"/>
    <property type="molecule type" value="Genomic_DNA"/>
</dbReference>
<gene>
    <name evidence="1" type="ORF">FSB_LOCUS31880</name>
</gene>
<organism evidence="1">
    <name type="scientific">Fagus sylvatica</name>
    <name type="common">Beechnut</name>
    <dbReference type="NCBI Taxonomy" id="28930"/>
    <lineage>
        <taxon>Eukaryota</taxon>
        <taxon>Viridiplantae</taxon>
        <taxon>Streptophyta</taxon>
        <taxon>Embryophyta</taxon>
        <taxon>Tracheophyta</taxon>
        <taxon>Spermatophyta</taxon>
        <taxon>Magnoliopsida</taxon>
        <taxon>eudicotyledons</taxon>
        <taxon>Gunneridae</taxon>
        <taxon>Pentapetalae</taxon>
        <taxon>rosids</taxon>
        <taxon>fabids</taxon>
        <taxon>Fagales</taxon>
        <taxon>Fagaceae</taxon>
        <taxon>Fagus</taxon>
    </lineage>
</organism>
<accession>A0A2N9GWW4</accession>
<name>A0A2N9GWW4_FAGSY</name>
<protein>
    <submittedName>
        <fullName evidence="1">Uncharacterized protein</fullName>
    </submittedName>
</protein>
<proteinExistence type="predicted"/>
<dbReference type="AlphaFoldDB" id="A0A2N9GWW4"/>
<sequence>MLGTRLREVKTRLNNLWEVAYFLATYTCASILEYYSSYVTHLLALALALDGPDPDFGFGMLKLIIDRASMSWKHFKVARFQIAKYLAMAKEPDILVVLQRGAIHEVLSVQISVADPTCTPWSCQST</sequence>
<evidence type="ECO:0000313" key="1">
    <source>
        <dbReference type="EMBL" id="SPD03998.1"/>
    </source>
</evidence>